<gene>
    <name evidence="2" type="ORF">HL41_05200</name>
</gene>
<protein>
    <recommendedName>
        <fullName evidence="4">Lipoprotein</fullName>
    </recommendedName>
</protein>
<proteinExistence type="predicted"/>
<keyword evidence="3" id="KW-1185">Reference proteome</keyword>
<accession>A0A075WUU2</accession>
<evidence type="ECO:0000313" key="3">
    <source>
        <dbReference type="Proteomes" id="UP000028481"/>
    </source>
</evidence>
<dbReference type="PaxDb" id="289377-HL41_05200"/>
<sequence length="216" mass="24377">MKKLLFYLGLCLVLLCGGCATSPPQTKSTITSFKTILILPFEYYNPEQREIFIVPFKGIISGPIKMSASETLSQVLKERLLTANLPYQFKFLVPQEAETLILETLAESQSFSEFIKRLASKTGVDAILYGRIYRYQERQGSGFSVNEPASVAFVLVLYDGSSGKIVWAEMFDETQKPLSENLLNLKIYKKIKWLTAKELAENGIELLLQKFPGAKR</sequence>
<dbReference type="EMBL" id="CP008796">
    <property type="protein sequence ID" value="AIH04198.1"/>
    <property type="molecule type" value="Genomic_DNA"/>
</dbReference>
<name>A0A075WUU2_9BACT</name>
<evidence type="ECO:0000256" key="1">
    <source>
        <dbReference type="SAM" id="SignalP"/>
    </source>
</evidence>
<dbReference type="STRING" id="289377.HL41_05200"/>
<dbReference type="AlphaFoldDB" id="A0A075WUU2"/>
<dbReference type="HOGENOM" id="CLU_092437_0_0_0"/>
<dbReference type="eggNOG" id="ENOG503310E">
    <property type="taxonomic scope" value="Bacteria"/>
</dbReference>
<evidence type="ECO:0008006" key="4">
    <source>
        <dbReference type="Google" id="ProtNLM"/>
    </source>
</evidence>
<evidence type="ECO:0000313" key="2">
    <source>
        <dbReference type="EMBL" id="AIH04198.1"/>
    </source>
</evidence>
<dbReference type="OrthoDB" id="5449868at2"/>
<reference evidence="2 3" key="1">
    <citation type="journal article" date="2015" name="Genome Announc.">
        <title>Genome Sequence of a Sulfate-Reducing Thermophilic Bacterium, Thermodesulfobacterium commune DSM 2178T (Phylum Thermodesulfobacteria).</title>
        <authorList>
            <person name="Bhatnagar S."/>
            <person name="Badger J.H."/>
            <person name="Madupu R."/>
            <person name="Khouri H.M."/>
            <person name="O'Connor E.M."/>
            <person name="Robb F.T."/>
            <person name="Ward N.L."/>
            <person name="Eisen J.A."/>
        </authorList>
    </citation>
    <scope>NUCLEOTIDE SEQUENCE [LARGE SCALE GENOMIC DNA]</scope>
    <source>
        <strain evidence="2 3">DSM 2178</strain>
    </source>
</reference>
<dbReference type="KEGG" id="tcm:HL41_05200"/>
<dbReference type="Gene3D" id="3.40.50.10610">
    <property type="entry name" value="ABC-type transport auxiliary lipoprotein component"/>
    <property type="match status" value="1"/>
</dbReference>
<dbReference type="Proteomes" id="UP000028481">
    <property type="component" value="Chromosome"/>
</dbReference>
<keyword evidence="1" id="KW-0732">Signal</keyword>
<feature type="signal peptide" evidence="1">
    <location>
        <begin position="1"/>
        <end position="22"/>
    </location>
</feature>
<feature type="chain" id="PRO_5001710790" description="Lipoprotein" evidence="1">
    <location>
        <begin position="23"/>
        <end position="216"/>
    </location>
</feature>
<dbReference type="RefSeq" id="WP_038060754.1">
    <property type="nucleotide sequence ID" value="NZ_CP008796.1"/>
</dbReference>
<organism evidence="2 3">
    <name type="scientific">Thermodesulfobacterium commune DSM 2178</name>
    <dbReference type="NCBI Taxonomy" id="289377"/>
    <lineage>
        <taxon>Bacteria</taxon>
        <taxon>Pseudomonadati</taxon>
        <taxon>Thermodesulfobacteriota</taxon>
        <taxon>Thermodesulfobacteria</taxon>
        <taxon>Thermodesulfobacteriales</taxon>
        <taxon>Thermodesulfobacteriaceae</taxon>
        <taxon>Thermodesulfobacterium</taxon>
    </lineage>
</organism>